<dbReference type="RefSeq" id="WP_303490654.1">
    <property type="nucleotide sequence ID" value="NZ_JAUOPB010000001.1"/>
</dbReference>
<dbReference type="InterPro" id="IPR020449">
    <property type="entry name" value="Tscrpt_reg_AraC-type_HTH"/>
</dbReference>
<dbReference type="PRINTS" id="PR00032">
    <property type="entry name" value="HTHARAC"/>
</dbReference>
<dbReference type="InterPro" id="IPR032687">
    <property type="entry name" value="AraC-type_N"/>
</dbReference>
<dbReference type="PANTHER" id="PTHR47894:SF1">
    <property type="entry name" value="HTH-TYPE TRANSCRIPTIONAL REGULATOR VQSM"/>
    <property type="match status" value="1"/>
</dbReference>
<reference evidence="5" key="1">
    <citation type="submission" date="2023-07" db="EMBL/GenBank/DDBJ databases">
        <title>Genome content predicts the carbon catabolic preferences of heterotrophic bacteria.</title>
        <authorList>
            <person name="Gralka M."/>
        </authorList>
    </citation>
    <scope>NUCLEOTIDE SEQUENCE</scope>
    <source>
        <strain evidence="5">I3M17_2</strain>
    </source>
</reference>
<evidence type="ECO:0000256" key="3">
    <source>
        <dbReference type="ARBA" id="ARBA00023163"/>
    </source>
</evidence>
<accession>A0AAW7X422</accession>
<dbReference type="Pfam" id="PF12625">
    <property type="entry name" value="Arabinose_bd"/>
    <property type="match status" value="1"/>
</dbReference>
<dbReference type="PANTHER" id="PTHR47894">
    <property type="entry name" value="HTH-TYPE TRANSCRIPTIONAL REGULATOR GADX"/>
    <property type="match status" value="1"/>
</dbReference>
<dbReference type="Proteomes" id="UP001169760">
    <property type="component" value="Unassembled WGS sequence"/>
</dbReference>
<dbReference type="InterPro" id="IPR009057">
    <property type="entry name" value="Homeodomain-like_sf"/>
</dbReference>
<dbReference type="Gene3D" id="1.10.10.60">
    <property type="entry name" value="Homeodomain-like"/>
    <property type="match status" value="1"/>
</dbReference>
<dbReference type="Pfam" id="PF12833">
    <property type="entry name" value="HTH_18"/>
    <property type="match status" value="1"/>
</dbReference>
<dbReference type="GO" id="GO:0003700">
    <property type="term" value="F:DNA-binding transcription factor activity"/>
    <property type="evidence" value="ECO:0007669"/>
    <property type="project" value="InterPro"/>
</dbReference>
<comment type="caution">
    <text evidence="5">The sequence shown here is derived from an EMBL/GenBank/DDBJ whole genome shotgun (WGS) entry which is preliminary data.</text>
</comment>
<keyword evidence="3" id="KW-0804">Transcription</keyword>
<keyword evidence="1" id="KW-0805">Transcription regulation</keyword>
<organism evidence="5 6">
    <name type="scientific">Saccharophagus degradans</name>
    <dbReference type="NCBI Taxonomy" id="86304"/>
    <lineage>
        <taxon>Bacteria</taxon>
        <taxon>Pseudomonadati</taxon>
        <taxon>Pseudomonadota</taxon>
        <taxon>Gammaproteobacteria</taxon>
        <taxon>Cellvibrionales</taxon>
        <taxon>Cellvibrionaceae</taxon>
        <taxon>Saccharophagus</taxon>
    </lineage>
</organism>
<dbReference type="InterPro" id="IPR018060">
    <property type="entry name" value="HTH_AraC"/>
</dbReference>
<proteinExistence type="predicted"/>
<evidence type="ECO:0000313" key="6">
    <source>
        <dbReference type="Proteomes" id="UP001169760"/>
    </source>
</evidence>
<evidence type="ECO:0000313" key="5">
    <source>
        <dbReference type="EMBL" id="MDO6421302.1"/>
    </source>
</evidence>
<protein>
    <submittedName>
        <fullName evidence="5">AraC family transcriptional regulator ligand-binding domain-containing protein</fullName>
    </submittedName>
</protein>
<sequence>MSVEANTVPSRYAARLLEQASAAGCDAEALLAEVGLSSSDLQSKDVIPSLKYGELYQLVMRKTHDEWFGMFSAGKVPLGAFRIMCLTLLQCSTLRQVIIRAGEFAEICRGMNTRYYLEENALEAAITLRPVNHISEAEFQLKLDEAKPVHLLTAVLTWHRFAEWLVASDLPIKHVLVTYDNTHTEESLVYTEVKSILFEQPYNGIVYDTACLDLPVVQNEENLLNFLRTAPYHLVTEDPAHIRFADKVRNILKKDVSASMPSSDEVASQLHMSTTTLRRKLQNDNTSYQRLKDECRMEAAFHLLNCADLSNNEIAQKLGFDEPSAFFRSFKKWTGQTPGEYRAR</sequence>
<gene>
    <name evidence="5" type="ORF">Q4521_02335</name>
</gene>
<evidence type="ECO:0000256" key="2">
    <source>
        <dbReference type="ARBA" id="ARBA00023125"/>
    </source>
</evidence>
<dbReference type="SUPFAM" id="SSF46689">
    <property type="entry name" value="Homeodomain-like"/>
    <property type="match status" value="1"/>
</dbReference>
<name>A0AAW7X422_9GAMM</name>
<keyword evidence="2" id="KW-0238">DNA-binding</keyword>
<dbReference type="SMART" id="SM00342">
    <property type="entry name" value="HTH_ARAC"/>
    <property type="match status" value="1"/>
</dbReference>
<feature type="domain" description="HTH araC/xylS-type" evidence="4">
    <location>
        <begin position="246"/>
        <end position="344"/>
    </location>
</feature>
<dbReference type="PROSITE" id="PS01124">
    <property type="entry name" value="HTH_ARAC_FAMILY_2"/>
    <property type="match status" value="1"/>
</dbReference>
<dbReference type="EMBL" id="JAUOPB010000001">
    <property type="protein sequence ID" value="MDO6421302.1"/>
    <property type="molecule type" value="Genomic_DNA"/>
</dbReference>
<evidence type="ECO:0000256" key="1">
    <source>
        <dbReference type="ARBA" id="ARBA00023015"/>
    </source>
</evidence>
<evidence type="ECO:0000259" key="4">
    <source>
        <dbReference type="PROSITE" id="PS01124"/>
    </source>
</evidence>
<dbReference type="AlphaFoldDB" id="A0AAW7X422"/>
<dbReference type="GO" id="GO:0005829">
    <property type="term" value="C:cytosol"/>
    <property type="evidence" value="ECO:0007669"/>
    <property type="project" value="TreeGrafter"/>
</dbReference>
<dbReference type="GO" id="GO:0000976">
    <property type="term" value="F:transcription cis-regulatory region binding"/>
    <property type="evidence" value="ECO:0007669"/>
    <property type="project" value="TreeGrafter"/>
</dbReference>